<feature type="region of interest" description="Disordered" evidence="1">
    <location>
        <begin position="1"/>
        <end position="24"/>
    </location>
</feature>
<gene>
    <name evidence="2" type="ORF">D1B32_11530</name>
</gene>
<keyword evidence="3" id="KW-1185">Reference proteome</keyword>
<protein>
    <submittedName>
        <fullName evidence="2">Uncharacterized protein</fullName>
    </submittedName>
</protein>
<name>A0A417YGI4_9BACI</name>
<dbReference type="AlphaFoldDB" id="A0A417YGI4"/>
<proteinExistence type="predicted"/>
<evidence type="ECO:0000313" key="3">
    <source>
        <dbReference type="Proteomes" id="UP000285456"/>
    </source>
</evidence>
<dbReference type="OrthoDB" id="2973950at2"/>
<dbReference type="EMBL" id="QWEH01000007">
    <property type="protein sequence ID" value="RHW31862.1"/>
    <property type="molecule type" value="Genomic_DNA"/>
</dbReference>
<evidence type="ECO:0000313" key="2">
    <source>
        <dbReference type="EMBL" id="RHW31862.1"/>
    </source>
</evidence>
<accession>A0A417YGI4</accession>
<dbReference type="Proteomes" id="UP000285456">
    <property type="component" value="Unassembled WGS sequence"/>
</dbReference>
<evidence type="ECO:0000256" key="1">
    <source>
        <dbReference type="SAM" id="MobiDB-lite"/>
    </source>
</evidence>
<comment type="caution">
    <text evidence="2">The sequence shown here is derived from an EMBL/GenBank/DDBJ whole genome shotgun (WGS) entry which is preliminary data.</text>
</comment>
<sequence length="73" mass="8442">MTISTPSRRSVNHSTLRSARKVREDAEARKLSAISKTIDVTKLKNQDPLQVDKFGRVNISPDHPNYKFWMEDE</sequence>
<reference evidence="2 3" key="1">
    <citation type="journal article" date="2007" name="Int. J. Syst. Evol. Microbiol.">
        <title>Oceanobacillus profundus sp. nov., isolated from a deep-sea sediment core.</title>
        <authorList>
            <person name="Kim Y.G."/>
            <person name="Choi D.H."/>
            <person name="Hyun S."/>
            <person name="Cho B.C."/>
        </authorList>
    </citation>
    <scope>NUCLEOTIDE SEQUENCE [LARGE SCALE GENOMIC DNA]</scope>
    <source>
        <strain evidence="2 3">DSM 18246</strain>
    </source>
</reference>
<organism evidence="2 3">
    <name type="scientific">Oceanobacillus profundus</name>
    <dbReference type="NCBI Taxonomy" id="372463"/>
    <lineage>
        <taxon>Bacteria</taxon>
        <taxon>Bacillati</taxon>
        <taxon>Bacillota</taxon>
        <taxon>Bacilli</taxon>
        <taxon>Bacillales</taxon>
        <taxon>Bacillaceae</taxon>
        <taxon>Oceanobacillus</taxon>
    </lineage>
</organism>
<feature type="compositionally biased region" description="Polar residues" evidence="1">
    <location>
        <begin position="1"/>
        <end position="17"/>
    </location>
</feature>